<comment type="subcellular location">
    <subcellularLocation>
        <location evidence="1">Secreted</location>
    </subcellularLocation>
</comment>
<keyword evidence="7" id="KW-0653">Protein transport</keyword>
<dbReference type="Proteomes" id="UP001177003">
    <property type="component" value="Chromosome 5"/>
</dbReference>
<dbReference type="GO" id="GO:0006906">
    <property type="term" value="P:vesicle fusion"/>
    <property type="evidence" value="ECO:0007669"/>
    <property type="project" value="TreeGrafter"/>
</dbReference>
<evidence type="ECO:0000313" key="11">
    <source>
        <dbReference type="Proteomes" id="UP001177003"/>
    </source>
</evidence>
<dbReference type="Pfam" id="PF05938">
    <property type="entry name" value="Self-incomp_S1"/>
    <property type="match status" value="1"/>
</dbReference>
<dbReference type="GO" id="GO:0012505">
    <property type="term" value="C:endomembrane system"/>
    <property type="evidence" value="ECO:0007669"/>
    <property type="project" value="TreeGrafter"/>
</dbReference>
<evidence type="ECO:0000256" key="3">
    <source>
        <dbReference type="ARBA" id="ARBA00009063"/>
    </source>
</evidence>
<dbReference type="GO" id="GO:0005484">
    <property type="term" value="F:SNAP receptor activity"/>
    <property type="evidence" value="ECO:0007669"/>
    <property type="project" value="TreeGrafter"/>
</dbReference>
<dbReference type="InterPro" id="IPR006011">
    <property type="entry name" value="Syntaxin_N"/>
</dbReference>
<gene>
    <name evidence="10" type="ORF">LSALG_LOCUS25090</name>
</gene>
<dbReference type="InterPro" id="IPR010989">
    <property type="entry name" value="SNARE"/>
</dbReference>
<evidence type="ECO:0000256" key="8">
    <source>
        <dbReference type="SAM" id="SignalP"/>
    </source>
</evidence>
<dbReference type="InterPro" id="IPR000727">
    <property type="entry name" value="T_SNARE_dom"/>
</dbReference>
<proteinExistence type="inferred from homology"/>
<keyword evidence="5" id="KW-0964">Secreted</keyword>
<evidence type="ECO:0000256" key="7">
    <source>
        <dbReference type="ARBA" id="ARBA00022927"/>
    </source>
</evidence>
<evidence type="ECO:0000256" key="4">
    <source>
        <dbReference type="ARBA" id="ARBA00022471"/>
    </source>
</evidence>
<evidence type="ECO:0000256" key="1">
    <source>
        <dbReference type="ARBA" id="ARBA00004613"/>
    </source>
</evidence>
<name>A0AA35Z495_LACSI</name>
<dbReference type="InterPro" id="IPR045242">
    <property type="entry name" value="Syntaxin"/>
</dbReference>
<dbReference type="Gene3D" id="1.20.58.70">
    <property type="match status" value="1"/>
</dbReference>
<dbReference type="GO" id="GO:0031201">
    <property type="term" value="C:SNARE complex"/>
    <property type="evidence" value="ECO:0007669"/>
    <property type="project" value="TreeGrafter"/>
</dbReference>
<feature type="domain" description="T-SNARE coiled-coil homology" evidence="9">
    <location>
        <begin position="481"/>
        <end position="532"/>
    </location>
</feature>
<keyword evidence="6 8" id="KW-0732">Signal</keyword>
<accession>A0AA35Z495</accession>
<keyword evidence="4" id="KW-0713">Self-incompatibility</keyword>
<dbReference type="GO" id="GO:0048278">
    <property type="term" value="P:vesicle docking"/>
    <property type="evidence" value="ECO:0007669"/>
    <property type="project" value="TreeGrafter"/>
</dbReference>
<dbReference type="PANTHER" id="PTHR19957">
    <property type="entry name" value="SYNTAXIN"/>
    <property type="match status" value="1"/>
</dbReference>
<dbReference type="Gene3D" id="1.20.5.110">
    <property type="match status" value="1"/>
</dbReference>
<dbReference type="PROSITE" id="PS50192">
    <property type="entry name" value="T_SNARE"/>
    <property type="match status" value="1"/>
</dbReference>
<feature type="signal peptide" evidence="8">
    <location>
        <begin position="1"/>
        <end position="20"/>
    </location>
</feature>
<evidence type="ECO:0000313" key="10">
    <source>
        <dbReference type="EMBL" id="CAI9285629.1"/>
    </source>
</evidence>
<dbReference type="InterPro" id="IPR010264">
    <property type="entry name" value="Self-incomp_S1"/>
</dbReference>
<organism evidence="10 11">
    <name type="scientific">Lactuca saligna</name>
    <name type="common">Willowleaf lettuce</name>
    <dbReference type="NCBI Taxonomy" id="75948"/>
    <lineage>
        <taxon>Eukaryota</taxon>
        <taxon>Viridiplantae</taxon>
        <taxon>Streptophyta</taxon>
        <taxon>Embryophyta</taxon>
        <taxon>Tracheophyta</taxon>
        <taxon>Spermatophyta</taxon>
        <taxon>Magnoliopsida</taxon>
        <taxon>eudicotyledons</taxon>
        <taxon>Gunneridae</taxon>
        <taxon>Pentapetalae</taxon>
        <taxon>asterids</taxon>
        <taxon>campanulids</taxon>
        <taxon>Asterales</taxon>
        <taxon>Asteraceae</taxon>
        <taxon>Cichorioideae</taxon>
        <taxon>Cichorieae</taxon>
        <taxon>Lactucinae</taxon>
        <taxon>Lactuca</taxon>
    </lineage>
</organism>
<evidence type="ECO:0000259" key="9">
    <source>
        <dbReference type="PROSITE" id="PS50192"/>
    </source>
</evidence>
<dbReference type="AlphaFoldDB" id="A0AA35Z495"/>
<protein>
    <recommendedName>
        <fullName evidence="9">t-SNARE coiled-coil homology domain-containing protein</fullName>
    </recommendedName>
</protein>
<keyword evidence="7" id="KW-0813">Transport</keyword>
<dbReference type="GO" id="GO:0006886">
    <property type="term" value="P:intracellular protein transport"/>
    <property type="evidence" value="ECO:0007669"/>
    <property type="project" value="TreeGrafter"/>
</dbReference>
<reference evidence="10" key="1">
    <citation type="submission" date="2023-04" db="EMBL/GenBank/DDBJ databases">
        <authorList>
            <person name="Vijverberg K."/>
            <person name="Xiong W."/>
            <person name="Schranz E."/>
        </authorList>
    </citation>
    <scope>NUCLEOTIDE SEQUENCE</scope>
</reference>
<sequence>MAHMKTSFILLVFGLVTIDAFPITKPENKVCIVRWTMYIIDGIGSPIDVHIQSSDDDLGVRTLAPGSNFNWTFCVNWNSSTLFYAHFYWNSKEMFFNVFSMSISKSYCRNGKFFKPQQCFWLVREDGFYLSQLNNPFPQGWTKCRSILYCLFRALSITAQQSPIEEEGELTLKSVRVTFPIMATRKNLTTTNHLRHLESMATHPSGAGKIRKLNVVILGESLASEEADLVFPGHDFSQQAYVPSPQKYLELEIYNRSIEDPGGFWYDMAHQNSIGKRNGVNRFTQRILMLQMGTSKLRCLGLIANMALLRQMFGELKKTLVMALLRKMFGASTEKVKVEKKSWKVDNCWFGTDDSFKHPPVELNLSDAGFQDRYIVQEIITEMAKNRPINVKGKKGFKEKLKQASETDHRAEVSTSKKIIDAKLAKDFQAVLKEFHKARCLSAERETTYTPFVPQTILPSRQEVLLLDNEIAFNEAIIEEREIQNQIGEVNEIFKDLAVLVHEQGAMIDDIGSNIENSHAATAQARIQLSESIFIGSNGPICDGYSVAKVVARKNKSVAKSLAKSLATLYLAM</sequence>
<feature type="chain" id="PRO_5041368489" description="t-SNARE coiled-coil homology domain-containing protein" evidence="8">
    <location>
        <begin position="21"/>
        <end position="573"/>
    </location>
</feature>
<dbReference type="GO" id="GO:0000149">
    <property type="term" value="F:SNARE binding"/>
    <property type="evidence" value="ECO:0007669"/>
    <property type="project" value="TreeGrafter"/>
</dbReference>
<dbReference type="CDD" id="cd15840">
    <property type="entry name" value="SNARE_Qa"/>
    <property type="match status" value="1"/>
</dbReference>
<evidence type="ECO:0000256" key="2">
    <source>
        <dbReference type="ARBA" id="ARBA00005581"/>
    </source>
</evidence>
<comment type="similarity">
    <text evidence="3">Belongs to the syntaxin family.</text>
</comment>
<dbReference type="GO" id="GO:0005576">
    <property type="term" value="C:extracellular region"/>
    <property type="evidence" value="ECO:0007669"/>
    <property type="project" value="UniProtKB-SubCell"/>
</dbReference>
<dbReference type="PANTHER" id="PTHR19957:SF398">
    <property type="entry name" value="SYNTAXIN-23"/>
    <property type="match status" value="1"/>
</dbReference>
<evidence type="ECO:0000256" key="5">
    <source>
        <dbReference type="ARBA" id="ARBA00022525"/>
    </source>
</evidence>
<dbReference type="GO" id="GO:0060320">
    <property type="term" value="P:rejection of self pollen"/>
    <property type="evidence" value="ECO:0007669"/>
    <property type="project" value="UniProtKB-KW"/>
</dbReference>
<keyword evidence="11" id="KW-1185">Reference proteome</keyword>
<comment type="similarity">
    <text evidence="2">Belongs to the plant self-incompatibility (S1) protein family.</text>
</comment>
<dbReference type="EMBL" id="OX465081">
    <property type="protein sequence ID" value="CAI9285629.1"/>
    <property type="molecule type" value="Genomic_DNA"/>
</dbReference>
<evidence type="ECO:0000256" key="6">
    <source>
        <dbReference type="ARBA" id="ARBA00022729"/>
    </source>
</evidence>
<dbReference type="SUPFAM" id="SSF47661">
    <property type="entry name" value="t-snare proteins"/>
    <property type="match status" value="1"/>
</dbReference>
<dbReference type="SMART" id="SM00397">
    <property type="entry name" value="t_SNARE"/>
    <property type="match status" value="1"/>
</dbReference>
<dbReference type="Pfam" id="PF14523">
    <property type="entry name" value="Syntaxin_2"/>
    <property type="match status" value="1"/>
</dbReference>